<sequence>MSERLHVGRLRASVSEVVDAGADLLPHFEMAAVPVLEGMERPGEDPAIRRRLRAEGIRPREHRGALLLEPGEVERLSSSGLLSGGDELYLFAEWNDELEPFMGRITPDLYDFAVTSPLGLEEWMLDTGCLLALGDGAGLNFATPREDLAKGLRAAFKPAR</sequence>
<dbReference type="AlphaFoldDB" id="A0A832I492"/>
<accession>A0A832I492</accession>
<proteinExistence type="predicted"/>
<protein>
    <submittedName>
        <fullName evidence="1">Uncharacterized protein</fullName>
    </submittedName>
</protein>
<reference evidence="1" key="1">
    <citation type="journal article" date="2020" name="mSystems">
        <title>Genome- and Community-Level Interaction Insights into Carbon Utilization and Element Cycling Functions of Hydrothermarchaeota in Hydrothermal Sediment.</title>
        <authorList>
            <person name="Zhou Z."/>
            <person name="Liu Y."/>
            <person name="Xu W."/>
            <person name="Pan J."/>
            <person name="Luo Z.H."/>
            <person name="Li M."/>
        </authorList>
    </citation>
    <scope>NUCLEOTIDE SEQUENCE [LARGE SCALE GENOMIC DNA]</scope>
    <source>
        <strain evidence="1">SpSt-381</strain>
    </source>
</reference>
<name>A0A832I492_UNCEI</name>
<evidence type="ECO:0000313" key="1">
    <source>
        <dbReference type="EMBL" id="HGZ44559.1"/>
    </source>
</evidence>
<gene>
    <name evidence="1" type="ORF">ENR23_14345</name>
</gene>
<dbReference type="EMBL" id="DSQF01000030">
    <property type="protein sequence ID" value="HGZ44559.1"/>
    <property type="molecule type" value="Genomic_DNA"/>
</dbReference>
<comment type="caution">
    <text evidence="1">The sequence shown here is derived from an EMBL/GenBank/DDBJ whole genome shotgun (WGS) entry which is preliminary data.</text>
</comment>
<organism evidence="1">
    <name type="scientific">Eiseniibacteriota bacterium</name>
    <dbReference type="NCBI Taxonomy" id="2212470"/>
    <lineage>
        <taxon>Bacteria</taxon>
        <taxon>Candidatus Eiseniibacteriota</taxon>
    </lineage>
</organism>